<reference evidence="2" key="1">
    <citation type="journal article" date="2015" name="Nature">
        <title>Complex archaea that bridge the gap between prokaryotes and eukaryotes.</title>
        <authorList>
            <person name="Spang A."/>
            <person name="Saw J.H."/>
            <person name="Jorgensen S.L."/>
            <person name="Zaremba-Niedzwiedzka K."/>
            <person name="Martijn J."/>
            <person name="Lind A.E."/>
            <person name="van Eijk R."/>
            <person name="Schleper C."/>
            <person name="Guy L."/>
            <person name="Ettema T.J."/>
        </authorList>
    </citation>
    <scope>NUCLEOTIDE SEQUENCE</scope>
</reference>
<gene>
    <name evidence="2" type="ORF">LCGC14_0831480</name>
</gene>
<protein>
    <recommendedName>
        <fullName evidence="3">Terminase small subunit</fullName>
    </recommendedName>
</protein>
<accession>A0A0F9PKG5</accession>
<evidence type="ECO:0008006" key="3">
    <source>
        <dbReference type="Google" id="ProtNLM"/>
    </source>
</evidence>
<sequence>MGIKQLSSRHRQALENIAKNPKNPTKAVISAGFSPSNAAATANKLLHRKPILKALEDKGGTDEAIAEVMVDGMKKAENPFRPGFPDHVARLGFVKELNRVKDNYPPTKLKVEKEEKVMHVHFTAENVKQFKKYNDIRLGSREDEDT</sequence>
<feature type="region of interest" description="Disordered" evidence="1">
    <location>
        <begin position="1"/>
        <end position="21"/>
    </location>
</feature>
<dbReference type="EMBL" id="LAZR01002388">
    <property type="protein sequence ID" value="KKN30689.1"/>
    <property type="molecule type" value="Genomic_DNA"/>
</dbReference>
<name>A0A0F9PKG5_9ZZZZ</name>
<organism evidence="2">
    <name type="scientific">marine sediment metagenome</name>
    <dbReference type="NCBI Taxonomy" id="412755"/>
    <lineage>
        <taxon>unclassified sequences</taxon>
        <taxon>metagenomes</taxon>
        <taxon>ecological metagenomes</taxon>
    </lineage>
</organism>
<proteinExistence type="predicted"/>
<comment type="caution">
    <text evidence="2">The sequence shown here is derived from an EMBL/GenBank/DDBJ whole genome shotgun (WGS) entry which is preliminary data.</text>
</comment>
<evidence type="ECO:0000313" key="2">
    <source>
        <dbReference type="EMBL" id="KKN30689.1"/>
    </source>
</evidence>
<evidence type="ECO:0000256" key="1">
    <source>
        <dbReference type="SAM" id="MobiDB-lite"/>
    </source>
</evidence>
<dbReference type="AlphaFoldDB" id="A0A0F9PKG5"/>